<dbReference type="EMBL" id="JBGOOS010000012">
    <property type="protein sequence ID" value="MEZ8209175.1"/>
    <property type="molecule type" value="Genomic_DNA"/>
</dbReference>
<dbReference type="PROSITE" id="PS51257">
    <property type="entry name" value="PROKAR_LIPOPROTEIN"/>
    <property type="match status" value="1"/>
</dbReference>
<dbReference type="InterPro" id="IPR038706">
    <property type="entry name" value="Type_VI_SciN-like_sf"/>
</dbReference>
<evidence type="ECO:0000313" key="3">
    <source>
        <dbReference type="Proteomes" id="UP000078406"/>
    </source>
</evidence>
<gene>
    <name evidence="1" type="primary">tssJ</name>
    <name evidence="1" type="ORF">ACED39_10335</name>
    <name evidence="2" type="ORF">APB76_20340</name>
</gene>
<protein>
    <submittedName>
        <fullName evidence="2">Type VI secretion protein</fullName>
    </submittedName>
    <submittedName>
        <fullName evidence="1">Type VI secretion system lipoprotein TssJ</fullName>
    </submittedName>
</protein>
<dbReference type="Pfam" id="PF12790">
    <property type="entry name" value="T6SS-SciN"/>
    <property type="match status" value="1"/>
</dbReference>
<accession>A0A177XV07</accession>
<reference evidence="2 3" key="1">
    <citation type="journal article" date="2016" name="Syst. Appl. Microbiol.">
        <title>Vibrio bivalvicida sp. nov., a novel larval pathogen for bivalve molluscs reared in a hatchery.</title>
        <authorList>
            <person name="Dubert J."/>
            <person name="Romalde J.L."/>
            <person name="Prado S."/>
            <person name="Barja J.L."/>
        </authorList>
    </citation>
    <scope>NUCLEOTIDE SEQUENCE [LARGE SCALE GENOMIC DNA]</scope>
    <source>
        <strain evidence="2 3">605</strain>
    </source>
</reference>
<name>A0A177XV07_9VIBR</name>
<dbReference type="AlphaFoldDB" id="A0A177XV07"/>
<evidence type="ECO:0000313" key="1">
    <source>
        <dbReference type="EMBL" id="MEZ8209175.1"/>
    </source>
</evidence>
<dbReference type="Gene3D" id="2.60.40.4150">
    <property type="entry name" value="Type VI secretion system, lipoprotein SciN"/>
    <property type="match status" value="1"/>
</dbReference>
<dbReference type="InterPro" id="IPR017734">
    <property type="entry name" value="T6SS_SciN"/>
</dbReference>
<dbReference type="Proteomes" id="UP001569151">
    <property type="component" value="Unassembled WGS sequence"/>
</dbReference>
<dbReference type="PANTHER" id="PTHR37625">
    <property type="entry name" value="OUTER MEMBRANE LIPOPROTEIN-RELATED"/>
    <property type="match status" value="1"/>
</dbReference>
<dbReference type="PANTHER" id="PTHR37625:SF4">
    <property type="entry name" value="OUTER MEMBRANE LIPOPROTEIN"/>
    <property type="match status" value="1"/>
</dbReference>
<proteinExistence type="predicted"/>
<dbReference type="RefSeq" id="WP_049844003.1">
    <property type="nucleotide sequence ID" value="NZ_JBGOOF010000013.1"/>
</dbReference>
<keyword evidence="4" id="KW-1185">Reference proteome</keyword>
<evidence type="ECO:0000313" key="4">
    <source>
        <dbReference type="Proteomes" id="UP001569151"/>
    </source>
</evidence>
<keyword evidence="1" id="KW-0449">Lipoprotein</keyword>
<reference evidence="1 4" key="2">
    <citation type="submission" date="2024-06" db="EMBL/GenBank/DDBJ databases">
        <authorList>
            <person name="Steensen K."/>
            <person name="Seneca J."/>
            <person name="Bartlau N."/>
            <person name="Yu A.X."/>
            <person name="Polz M.F."/>
        </authorList>
    </citation>
    <scope>NUCLEOTIDE SEQUENCE [LARGE SCALE GENOMIC DNA]</scope>
    <source>
        <strain evidence="1 4">1F146</strain>
    </source>
</reference>
<evidence type="ECO:0000313" key="2">
    <source>
        <dbReference type="EMBL" id="OAJ92349.1"/>
    </source>
</evidence>
<dbReference type="NCBIfam" id="TIGR03352">
    <property type="entry name" value="VI_chp_3"/>
    <property type="match status" value="1"/>
</dbReference>
<organism evidence="2 3">
    <name type="scientific">Vibrio bivalvicida</name>
    <dbReference type="NCBI Taxonomy" id="1276888"/>
    <lineage>
        <taxon>Bacteria</taxon>
        <taxon>Pseudomonadati</taxon>
        <taxon>Pseudomonadota</taxon>
        <taxon>Gammaproteobacteria</taxon>
        <taxon>Vibrionales</taxon>
        <taxon>Vibrionaceae</taxon>
        <taxon>Vibrio</taxon>
        <taxon>Vibrio oreintalis group</taxon>
    </lineage>
</organism>
<comment type="caution">
    <text evidence="2">The sequence shown here is derived from an EMBL/GenBank/DDBJ whole genome shotgun (WGS) entry which is preliminary data.</text>
</comment>
<sequence>MKKWYLATVLFLAGCSSDPVPVVSQYNLTIKSDTAMNPSDSNAANPVVVRLYQLTDVQMFNQLPFIDLYSNDVQLLSANLVSKQVLPVVLPDANVDQVLDINKTTQYVAVLVEFVDYQNSETKAFSTLPLQADQYLQLNLQGSKATLEIVTPESSWWQIF</sequence>
<dbReference type="EMBL" id="LLEI02000083">
    <property type="protein sequence ID" value="OAJ92349.1"/>
    <property type="molecule type" value="Genomic_DNA"/>
</dbReference>
<dbReference type="Proteomes" id="UP000078406">
    <property type="component" value="Unassembled WGS sequence"/>
</dbReference>